<evidence type="ECO:0000256" key="1">
    <source>
        <dbReference type="ARBA" id="ARBA00001911"/>
    </source>
</evidence>
<feature type="domain" description="Arginine dihydrolase ArgZ/ArgE-like C-terminal second subdomain" evidence="12">
    <location>
        <begin position="195"/>
        <end position="406"/>
    </location>
</feature>
<sequence length="417" mass="45769">MRKKISNQYTREIEVKGHLIDSMILTKIFDRVMDLKGDFEVKEFVIGSGKKDYSYAKLLIAGKNKLHLESILQEIYRAGAVAVELQNVDYIKAKKDSVLPDNFYSTTNNPTFVYLDNKWIKVKNQMMDKAIVLDIKKKTAICTMLRDIHKGDFIVVGEEGIKIIPPERPREGLDAFQFMSSHTSTEKPIQSLSLKIAKDLISIRNNRGKIVVVGGPAIVHTGAVGPLSELINLGFVQGLLAGNALLIHDVEHSLLHTSLGIDIKKGLSTTMGHRNHIIAVNELFKAGSVKKIVTSGKLKSGIFYECVKNNIPFVLAGSIRDDGPAPGVITDVVEAQKKYQALLTNADLVIMLSTMLHSIAVGNMLPSTVKVVAIDINPSSVTKLLDRGTGQAVGVVSDVGSFLPILLRDIKKLSKHK</sequence>
<evidence type="ECO:0000256" key="3">
    <source>
        <dbReference type="ARBA" id="ARBA00023027"/>
    </source>
</evidence>
<dbReference type="InterPro" id="IPR048963">
    <property type="entry name" value="ArgZ/ArgE-like_C_2nd"/>
</dbReference>
<evidence type="ECO:0000256" key="8">
    <source>
        <dbReference type="ARBA" id="ARBA00066346"/>
    </source>
</evidence>
<organism evidence="14">
    <name type="scientific">uncultured marine crenarchaeote AD1000-325-A12</name>
    <dbReference type="NCBI Taxonomy" id="526639"/>
    <lineage>
        <taxon>Archaea</taxon>
        <taxon>Nitrososphaerota</taxon>
        <taxon>Nitrososphaeria</taxon>
        <taxon>Nitrosopumilales</taxon>
        <taxon>environmental samples</taxon>
    </lineage>
</organism>
<name>B3V5Q1_9ARCH</name>
<evidence type="ECO:0000259" key="13">
    <source>
        <dbReference type="Pfam" id="PF21571"/>
    </source>
</evidence>
<dbReference type="InterPro" id="IPR029035">
    <property type="entry name" value="DHS-like_NAD/FAD-binding_dom"/>
</dbReference>
<evidence type="ECO:0000256" key="10">
    <source>
        <dbReference type="ARBA" id="ARBA00081581"/>
    </source>
</evidence>
<reference evidence="14" key="1">
    <citation type="journal article" date="2008" name="ISME J.">
        <title>Hindsight in the relative abundance, metabolic potential and genome dynamics of uncultivated marine archaea from comparative metagenomic analyses of bathypelagic plankton of different oceanic regions.</title>
        <authorList>
            <person name="Martin-Cuadrado A.B."/>
            <person name="Rodriguez-Valera F."/>
            <person name="Moreira D."/>
            <person name="Alba J.C."/>
            <person name="Ivars-Martinez E."/>
            <person name="Henn M.R."/>
            <person name="Talla E."/>
            <person name="Lopez-Garcia P."/>
        </authorList>
    </citation>
    <scope>NUCLEOTIDE SEQUENCE</scope>
</reference>
<evidence type="ECO:0000256" key="5">
    <source>
        <dbReference type="ARBA" id="ARBA00052109"/>
    </source>
</evidence>
<dbReference type="NCBIfam" id="TIGR00300">
    <property type="entry name" value="TIGR00300 family protein"/>
    <property type="match status" value="1"/>
</dbReference>
<dbReference type="InterPro" id="IPR007545">
    <property type="entry name" value="LOR/SDH_bifunc_enz_cons_dom"/>
</dbReference>
<dbReference type="SUPFAM" id="SSF52467">
    <property type="entry name" value="DHS-like NAD/FAD-binding domain"/>
    <property type="match status" value="1"/>
</dbReference>
<evidence type="ECO:0000256" key="7">
    <source>
        <dbReference type="ARBA" id="ARBA00061348"/>
    </source>
</evidence>
<comment type="catalytic activity">
    <reaction evidence="5">
        <text>L-ornithine = L-proline + NH4(+)</text>
        <dbReference type="Rhea" id="RHEA:24368"/>
        <dbReference type="ChEBI" id="CHEBI:28938"/>
        <dbReference type="ChEBI" id="CHEBI:46911"/>
        <dbReference type="ChEBI" id="CHEBI:60039"/>
        <dbReference type="EC" id="4.3.1.12"/>
    </reaction>
</comment>
<keyword evidence="4" id="KW-0456">Lyase</keyword>
<keyword evidence="2" id="KW-0547">Nucleotide-binding</keyword>
<dbReference type="EMBL" id="EU686620">
    <property type="protein sequence ID" value="ACF09615.1"/>
    <property type="molecule type" value="Genomic_DNA"/>
</dbReference>
<dbReference type="Gene3D" id="3.40.50.10690">
    <property type="entry name" value="putative lor/sdh protein like domains"/>
    <property type="match status" value="1"/>
</dbReference>
<reference evidence="14" key="2">
    <citation type="submission" date="2008-05" db="EMBL/GenBank/DDBJ databases">
        <authorList>
            <person name="Martin-Cuadrado A.-B."/>
            <person name="Rodriguez-Valera F."/>
            <person name="Moreira D."/>
            <person name="Alba J.-C."/>
            <person name="Ivars-Martinez E."/>
            <person name="Henn M.R."/>
            <person name="Talla E."/>
            <person name="Lopez-Garcia P."/>
        </authorList>
    </citation>
    <scope>NUCLEOTIDE SEQUENCE</scope>
</reference>
<feature type="domain" description="Arginine dihydrolase ArgZ/ArgE-like C-terminal first subdomain" evidence="13">
    <location>
        <begin position="110"/>
        <end position="191"/>
    </location>
</feature>
<evidence type="ECO:0000256" key="9">
    <source>
        <dbReference type="ARBA" id="ARBA00072993"/>
    </source>
</evidence>
<dbReference type="Pfam" id="PF21570">
    <property type="entry name" value="ArgZ-like_C_2nd"/>
    <property type="match status" value="1"/>
</dbReference>
<evidence type="ECO:0000259" key="12">
    <source>
        <dbReference type="Pfam" id="PF21570"/>
    </source>
</evidence>
<protein>
    <recommendedName>
        <fullName evidence="9">Ornithine cyclodeaminase</fullName>
        <ecNumber evidence="8">4.3.1.12</ecNumber>
    </recommendedName>
    <alternativeName>
        <fullName evidence="10">Archaeal ornithine cyclodeaminase</fullName>
    </alternativeName>
</protein>
<comment type="cofactor">
    <cofactor evidence="1">
        <name>NAD(+)</name>
        <dbReference type="ChEBI" id="CHEBI:57540"/>
    </cofactor>
</comment>
<dbReference type="Pfam" id="PF04455">
    <property type="entry name" value="Saccharop_dh_N"/>
    <property type="match status" value="1"/>
</dbReference>
<comment type="function">
    <text evidence="6">Catalyzes the conversion of ornithine to proline, with the release of ammonia.</text>
</comment>
<comment type="similarity">
    <text evidence="7">Belongs to the AgrE/ArgZ ornithine cyclodeaminase family.</text>
</comment>
<dbReference type="GO" id="GO:0000166">
    <property type="term" value="F:nucleotide binding"/>
    <property type="evidence" value="ECO:0007669"/>
    <property type="project" value="UniProtKB-KW"/>
</dbReference>
<evidence type="ECO:0000256" key="2">
    <source>
        <dbReference type="ARBA" id="ARBA00022741"/>
    </source>
</evidence>
<dbReference type="InterPro" id="IPR005239">
    <property type="entry name" value="ArgZ/ArgE-like"/>
</dbReference>
<dbReference type="EC" id="4.3.1.12" evidence="8"/>
<feature type="domain" description="LOR/SDH bifunctional enzyme conserved" evidence="11">
    <location>
        <begin position="11"/>
        <end position="108"/>
    </location>
</feature>
<accession>B3V5Q1</accession>
<evidence type="ECO:0000256" key="6">
    <source>
        <dbReference type="ARBA" id="ARBA00056756"/>
    </source>
</evidence>
<evidence type="ECO:0000259" key="11">
    <source>
        <dbReference type="Pfam" id="PF04455"/>
    </source>
</evidence>
<dbReference type="CDD" id="cd12144">
    <property type="entry name" value="SDH_N_domain"/>
    <property type="match status" value="1"/>
</dbReference>
<keyword evidence="3" id="KW-0520">NAD</keyword>
<dbReference type="AlphaFoldDB" id="B3V5Q1"/>
<evidence type="ECO:0000256" key="4">
    <source>
        <dbReference type="ARBA" id="ARBA00023239"/>
    </source>
</evidence>
<dbReference type="GO" id="GO:0008473">
    <property type="term" value="F:ornithine cyclodeaminase activity"/>
    <property type="evidence" value="ECO:0007669"/>
    <property type="project" value="UniProtKB-EC"/>
</dbReference>
<proteinExistence type="inferred from homology"/>
<dbReference type="InterPro" id="IPR048964">
    <property type="entry name" value="ArgZ/ArgE-like_C_1st"/>
</dbReference>
<dbReference type="Pfam" id="PF21571">
    <property type="entry name" value="ArgZ-like_C_1st"/>
    <property type="match status" value="1"/>
</dbReference>
<evidence type="ECO:0000313" key="14">
    <source>
        <dbReference type="EMBL" id="ACF09615.1"/>
    </source>
</evidence>
<dbReference type="Gene3D" id="2.40.420.10">
    <property type="entry name" value="conserved putative lor/sdh protein from methanococcus maripaludis s2 domain"/>
    <property type="match status" value="1"/>
</dbReference>